<organism evidence="2 3">
    <name type="scientific">Veronia pacifica</name>
    <dbReference type="NCBI Taxonomy" id="1080227"/>
    <lineage>
        <taxon>Bacteria</taxon>
        <taxon>Pseudomonadati</taxon>
        <taxon>Pseudomonadota</taxon>
        <taxon>Gammaproteobacteria</taxon>
        <taxon>Vibrionales</taxon>
        <taxon>Vibrionaceae</taxon>
        <taxon>Veronia</taxon>
    </lineage>
</organism>
<proteinExistence type="predicted"/>
<dbReference type="AlphaFoldDB" id="A0A1C3EIP3"/>
<dbReference type="Gene3D" id="3.40.630.30">
    <property type="match status" value="1"/>
</dbReference>
<feature type="domain" description="N-acetyltransferase" evidence="1">
    <location>
        <begin position="2"/>
        <end position="154"/>
    </location>
</feature>
<dbReference type="SUPFAM" id="SSF55729">
    <property type="entry name" value="Acyl-CoA N-acyltransferases (Nat)"/>
    <property type="match status" value="1"/>
</dbReference>
<dbReference type="Pfam" id="PF13673">
    <property type="entry name" value="Acetyltransf_10"/>
    <property type="match status" value="1"/>
</dbReference>
<sequence>MIQIRPYQQGEEIEMRELFFHSVRNVCIHHYSQQQVEAWAVESYDVDKLVAMCKRNQPFVATIENVIVGYSDLQDDGLIDQFFCHWQCQKQGVGNALMNHIFELAEARGIERIHSLVSITARPFFERMGFHVVKDNEVEVRGMLLNNFVMEKVN</sequence>
<dbReference type="CDD" id="cd04301">
    <property type="entry name" value="NAT_SF"/>
    <property type="match status" value="1"/>
</dbReference>
<dbReference type="PANTHER" id="PTHR43451:SF1">
    <property type="entry name" value="ACETYLTRANSFERASE"/>
    <property type="match status" value="1"/>
</dbReference>
<dbReference type="STRING" id="1080227.A8L45_11680"/>
<comment type="caution">
    <text evidence="2">The sequence shown here is derived from an EMBL/GenBank/DDBJ whole genome shotgun (WGS) entry which is preliminary data.</text>
</comment>
<dbReference type="Proteomes" id="UP000094936">
    <property type="component" value="Unassembled WGS sequence"/>
</dbReference>
<name>A0A1C3EIP3_9GAMM</name>
<reference evidence="2 3" key="1">
    <citation type="submission" date="2016-05" db="EMBL/GenBank/DDBJ databases">
        <title>Genomic Taxonomy of the Vibrionaceae.</title>
        <authorList>
            <person name="Gomez-Gil B."/>
            <person name="Enciso-Ibarra J."/>
        </authorList>
    </citation>
    <scope>NUCLEOTIDE SEQUENCE [LARGE SCALE GENOMIC DNA]</scope>
    <source>
        <strain evidence="2 3">CAIM 1920</strain>
    </source>
</reference>
<dbReference type="InterPro" id="IPR016181">
    <property type="entry name" value="Acyl_CoA_acyltransferase"/>
</dbReference>
<keyword evidence="3" id="KW-1185">Reference proteome</keyword>
<dbReference type="OrthoDB" id="5355033at2"/>
<evidence type="ECO:0000313" key="3">
    <source>
        <dbReference type="Proteomes" id="UP000094936"/>
    </source>
</evidence>
<keyword evidence="2" id="KW-0808">Transferase</keyword>
<dbReference type="EMBL" id="LYBM01000019">
    <property type="protein sequence ID" value="ODA33112.1"/>
    <property type="molecule type" value="Genomic_DNA"/>
</dbReference>
<evidence type="ECO:0000259" key="1">
    <source>
        <dbReference type="PROSITE" id="PS51186"/>
    </source>
</evidence>
<dbReference type="GO" id="GO:0016747">
    <property type="term" value="F:acyltransferase activity, transferring groups other than amino-acyl groups"/>
    <property type="evidence" value="ECO:0007669"/>
    <property type="project" value="InterPro"/>
</dbReference>
<accession>A0A1C3EIP3</accession>
<evidence type="ECO:0000313" key="2">
    <source>
        <dbReference type="EMBL" id="ODA33112.1"/>
    </source>
</evidence>
<dbReference type="InterPro" id="IPR052564">
    <property type="entry name" value="N-acetyltrans/Recomb-assoc"/>
</dbReference>
<protein>
    <submittedName>
        <fullName evidence="2">Acetyltransferase</fullName>
    </submittedName>
</protein>
<dbReference type="PROSITE" id="PS51186">
    <property type="entry name" value="GNAT"/>
    <property type="match status" value="1"/>
</dbReference>
<dbReference type="PANTHER" id="PTHR43451">
    <property type="entry name" value="ACETYLTRANSFERASE (GNAT) FAMILY PROTEIN"/>
    <property type="match status" value="1"/>
</dbReference>
<dbReference type="RefSeq" id="WP_068902475.1">
    <property type="nucleotide sequence ID" value="NZ_JBHUIF010000002.1"/>
</dbReference>
<gene>
    <name evidence="2" type="ORF">A8L45_11680</name>
</gene>
<dbReference type="InterPro" id="IPR000182">
    <property type="entry name" value="GNAT_dom"/>
</dbReference>